<feature type="compositionally biased region" description="Basic and acidic residues" evidence="1">
    <location>
        <begin position="345"/>
        <end position="355"/>
    </location>
</feature>
<dbReference type="PANTHER" id="PTHR12917:SF18">
    <property type="entry name" value="DNA DAMAGE-INDUCIBLE PROTEIN 1-LIKE"/>
    <property type="match status" value="1"/>
</dbReference>
<dbReference type="Gramene" id="EOY20356">
    <property type="protein sequence ID" value="EOY20356"/>
    <property type="gene ID" value="TCM_045948"/>
</dbReference>
<feature type="region of interest" description="Disordered" evidence="1">
    <location>
        <begin position="759"/>
        <end position="856"/>
    </location>
</feature>
<name>S1S3U8_THECC</name>
<feature type="region of interest" description="Disordered" evidence="1">
    <location>
        <begin position="875"/>
        <end position="925"/>
    </location>
</feature>
<protein>
    <submittedName>
        <fullName evidence="2">Uncharacterized protein</fullName>
    </submittedName>
</protein>
<feature type="region of interest" description="Disordered" evidence="1">
    <location>
        <begin position="678"/>
        <end position="723"/>
    </location>
</feature>
<feature type="region of interest" description="Disordered" evidence="1">
    <location>
        <begin position="345"/>
        <end position="386"/>
    </location>
</feature>
<evidence type="ECO:0000313" key="2">
    <source>
        <dbReference type="EMBL" id="EOY20356.1"/>
    </source>
</evidence>
<dbReference type="HOGENOM" id="CLU_268266_0_0_1"/>
<dbReference type="CDD" id="cd00303">
    <property type="entry name" value="retropepsin_like"/>
    <property type="match status" value="1"/>
</dbReference>
<gene>
    <name evidence="2" type="ORF">TCM_045948</name>
</gene>
<organism evidence="2 3">
    <name type="scientific">Theobroma cacao</name>
    <name type="common">Cacao</name>
    <name type="synonym">Cocoa</name>
    <dbReference type="NCBI Taxonomy" id="3641"/>
    <lineage>
        <taxon>Eukaryota</taxon>
        <taxon>Viridiplantae</taxon>
        <taxon>Streptophyta</taxon>
        <taxon>Embryophyta</taxon>
        <taxon>Tracheophyta</taxon>
        <taxon>Spermatophyta</taxon>
        <taxon>Magnoliopsida</taxon>
        <taxon>eudicotyledons</taxon>
        <taxon>Gunneridae</taxon>
        <taxon>Pentapetalae</taxon>
        <taxon>rosids</taxon>
        <taxon>malvids</taxon>
        <taxon>Malvales</taxon>
        <taxon>Malvaceae</taxon>
        <taxon>Byttnerioideae</taxon>
        <taxon>Theobroma</taxon>
    </lineage>
</organism>
<keyword evidence="3" id="KW-1185">Reference proteome</keyword>
<dbReference type="eggNOG" id="ENOG502RRGI">
    <property type="taxonomic scope" value="Eukaryota"/>
</dbReference>
<evidence type="ECO:0000313" key="3">
    <source>
        <dbReference type="Proteomes" id="UP000026915"/>
    </source>
</evidence>
<feature type="compositionally biased region" description="Polar residues" evidence="1">
    <location>
        <begin position="363"/>
        <end position="374"/>
    </location>
</feature>
<dbReference type="AlphaFoldDB" id="S1S3U8"/>
<dbReference type="Proteomes" id="UP000026915">
    <property type="component" value="Unassembled WGS sequence"/>
</dbReference>
<dbReference type="Pfam" id="PF13975">
    <property type="entry name" value="gag-asp_proteas"/>
    <property type="match status" value="1"/>
</dbReference>
<evidence type="ECO:0000256" key="1">
    <source>
        <dbReference type="SAM" id="MobiDB-lite"/>
    </source>
</evidence>
<sequence length="1225" mass="133003">MYHGVRFRPVNGARRCGGVTEHGGVSLGYEPPWGVLVRRKLMAGQILGINTLSFTQILSSSLPLSSILFAACVLAGLRPFPACRCECALSKVLVRVLCACQPNTLCWVRAVCAGCVLPVLSAGEGCALGAESFVWAGQVKGKPKAARLGRLQNPHVTGCIRAISSEPGSAAGSVASQAVCWDSGRDKLCYWVYCKPSSVVGEPVPKGKETRASQRGRYYSQDLISALDVRVSRVEVAVGDMRDRLDVQEEHRELEDLRAEVHVARAEGGSEAAARPEVRLEVPKPKEFRDRRDAKEIDNFLWGLKQYFKVTEINTDDRRITAASMYLGDTALLWWRHRCDDRLGGAPADKGKQSRDEDDGNGKPQSPWNGNSTWKGKPSGSKEDKPKSYFLCEGPHFVRDYPKRVKLVAIASEEEEQQEDEAVRLGSMQLGVVCKGCKRAKGLMYADMVVAGQQVEALVDTGASDLFVSEQGAAKLGLKADSTGGWVKTVNSKWVRTKGIAKGIDVQLGKWHGTKDIEVIQMDDYEVLMGLNFLERIQALLVPHNDCMCIVGSKGQCIVPVRLGCAQPTKTLSAIQLIEGEQICAAVRSLEDTPSSIVEASDEVLEVSEHQPGGANPVAGEPSREATPPASKKARVVHVSDGLGRAKVNRPHEPQHEGLRKLPLKECHDICGAGHSRIHRTPVSHPPFTGRAGSRESSMTRRRSATARPHGGRPMPDGAAQQNIDTRARGMVCRNESAQGQESRRGTTRMSVQLKHLRARPALKMAKGPRVSEGSDGEVPAKDPGRLAPPSEKVSSVRQEGFPHMPTFHPTKVERTEGPKGVQHNRGPNFECDNKGLSDPSSGMRKRRRVGLGGTETPWAHQWAKSACKQPEWSCQQSGSVGRTDGQRGARRPRQAYRQCQGRMKDTNRSRRTSQSPHEVERELPEGEPKWWPFPACRCECALFRVLVRVLCACQPNTLYWVRAVCASCVLLMLSAGEGCTLGAESFVWASWFGGQVKGEPKAARLGRLQNPHVTDGPRCTVPSTFACAVTSKSFTPVTLCLCSCLLCAYVEDSARSFSACIISSFSLASFPLFSCIPFSGKKSCVSLPADRDIAVISILLFASDFLATTASGPTTLTAVTFKGSESIALMGSCRLVPDVCTPLPASVDAPMCHSLLWLVSSPYPSHPYHCLLSPISHTSWTKVCRLASPATAGALESSLSPSVLGSVDTLSFLVFLACPCTLCR</sequence>
<feature type="region of interest" description="Disordered" evidence="1">
    <location>
        <begin position="606"/>
        <end position="635"/>
    </location>
</feature>
<reference evidence="2 3" key="1">
    <citation type="journal article" date="2013" name="Genome Biol.">
        <title>The genome sequence of the most widely cultivated cacao type and its use to identify candidate genes regulating pod color.</title>
        <authorList>
            <person name="Motamayor J.C."/>
            <person name="Mockaitis K."/>
            <person name="Schmutz J."/>
            <person name="Haiminen N."/>
            <person name="Iii D.L."/>
            <person name="Cornejo O."/>
            <person name="Findley S.D."/>
            <person name="Zheng P."/>
            <person name="Utro F."/>
            <person name="Royaert S."/>
            <person name="Saski C."/>
            <person name="Jenkins J."/>
            <person name="Podicheti R."/>
            <person name="Zhao M."/>
            <person name="Scheffler B.E."/>
            <person name="Stack J.C."/>
            <person name="Feltus F.A."/>
            <person name="Mustiga G.M."/>
            <person name="Amores F."/>
            <person name="Phillips W."/>
            <person name="Marelli J.P."/>
            <person name="May G.D."/>
            <person name="Shapiro H."/>
            <person name="Ma J."/>
            <person name="Bustamante C.D."/>
            <person name="Schnell R.J."/>
            <person name="Main D."/>
            <person name="Gilbert D."/>
            <person name="Parida L."/>
            <person name="Kuhn D.N."/>
        </authorList>
    </citation>
    <scope>NUCLEOTIDE SEQUENCE [LARGE SCALE GENOMIC DNA]</scope>
    <source>
        <strain evidence="3">cv. Matina 1-6</strain>
    </source>
</reference>
<dbReference type="SUPFAM" id="SSF50630">
    <property type="entry name" value="Acid proteases"/>
    <property type="match status" value="1"/>
</dbReference>
<accession>S1S3U8</accession>
<dbReference type="EMBL" id="KE133048">
    <property type="protein sequence ID" value="EOY20356.1"/>
    <property type="molecule type" value="Genomic_DNA"/>
</dbReference>
<dbReference type="InterPro" id="IPR021109">
    <property type="entry name" value="Peptidase_aspartic_dom_sf"/>
</dbReference>
<dbReference type="InParanoid" id="S1S3U8"/>
<proteinExistence type="predicted"/>
<dbReference type="Gene3D" id="2.40.70.10">
    <property type="entry name" value="Acid Proteases"/>
    <property type="match status" value="1"/>
</dbReference>
<dbReference type="PANTHER" id="PTHR12917">
    <property type="entry name" value="ASPARTYL PROTEASE DDI-RELATED"/>
    <property type="match status" value="1"/>
</dbReference>